<dbReference type="AlphaFoldDB" id="A0A2D3W6I5"/>
<evidence type="ECO:0008006" key="3">
    <source>
        <dbReference type="Google" id="ProtNLM"/>
    </source>
</evidence>
<dbReference type="EMBL" id="DLUG01000186">
    <property type="protein sequence ID" value="DAB36018.1"/>
    <property type="molecule type" value="Genomic_DNA"/>
</dbReference>
<organism evidence="1 2">
    <name type="scientific">Sulfurospirillum cavolei</name>
    <dbReference type="NCBI Taxonomy" id="366522"/>
    <lineage>
        <taxon>Bacteria</taxon>
        <taxon>Pseudomonadati</taxon>
        <taxon>Campylobacterota</taxon>
        <taxon>Epsilonproteobacteria</taxon>
        <taxon>Campylobacterales</taxon>
        <taxon>Sulfurospirillaceae</taxon>
        <taxon>Sulfurospirillum</taxon>
    </lineage>
</organism>
<name>A0A2D3W6I5_9BACT</name>
<gene>
    <name evidence="1" type="ORF">CFH80_07100</name>
</gene>
<proteinExistence type="predicted"/>
<comment type="caution">
    <text evidence="1">The sequence shown here is derived from an EMBL/GenBank/DDBJ whole genome shotgun (WGS) entry which is preliminary data.</text>
</comment>
<reference evidence="1 2" key="1">
    <citation type="journal article" date="2017" name="Front. Microbiol.">
        <title>Comparative Genomic Analysis of the Class Epsilonproteobacteria and Proposed Reclassification to Epsilonbacteraeota (phyl. nov.).</title>
        <authorList>
            <person name="Waite D.W."/>
            <person name="Vanwonterghem I."/>
            <person name="Rinke C."/>
            <person name="Parks D.H."/>
            <person name="Zhang Y."/>
            <person name="Takai K."/>
            <person name="Sievert S.M."/>
            <person name="Simon J."/>
            <person name="Campbell B.J."/>
            <person name="Hanson T.E."/>
            <person name="Woyke T."/>
            <person name="Klotz M.G."/>
            <person name="Hugenholtz P."/>
        </authorList>
    </citation>
    <scope>NUCLEOTIDE SEQUENCE [LARGE SCALE GENOMIC DNA]</scope>
    <source>
        <strain evidence="1">UBA11420</strain>
    </source>
</reference>
<sequence length="545" mass="61456">MILAFEFEYGSNNDILERLLCEIATDFAILHAIQRTDNTITLFAEDNEERLGAFADTLAAMLPLSIFFKSTNVFVAPNRPQDGIVCTSTSCEDIVFTPKHLAFVDETLSPSLRTIGFDMYENETLIAKGVTRDERESLYEKVVETLVQGHFVKVCYRNETYTIAPIEAYETVSQTGDAEVIATDLSALERMVVIRDNEIKALATLERPALRLKVNAVFAQKSSIASRVWIRLANDLFLYQLSKALQKKGVAFLAKATKPCESAYFSVVIDENTIIDTMRICVFENGEIVLLKDDTVPMPEALQKIEEPSHRAFASIMHEHRIFENVTTCFYLSCTHDDRIMQYSKEHGMLNLVSFPLPESYQALFEEIEHTSASAKRLVENYRTHFPDLYAKALATPIPANLPKSIFSLWNIASILLGLCDVWEEGAQKLIENAEDFGGQKGPRIDYYLQKEDALISDFNYLRLIRSAMSFKLAGTDDVTLSFGFMESLAYFISDTADAHKENMGCEKIALGGLMFGLKRFSEMVIKNIKPNHTICMNQELPIDG</sequence>
<evidence type="ECO:0000313" key="1">
    <source>
        <dbReference type="EMBL" id="DAB36018.1"/>
    </source>
</evidence>
<dbReference type="STRING" id="366522.GCA_001548055_01418"/>
<accession>A0A2D3W6I5</accession>
<dbReference type="Proteomes" id="UP000231638">
    <property type="component" value="Unassembled WGS sequence"/>
</dbReference>
<evidence type="ECO:0000313" key="2">
    <source>
        <dbReference type="Proteomes" id="UP000231638"/>
    </source>
</evidence>
<protein>
    <recommendedName>
        <fullName evidence="3">Hydrogenase</fullName>
    </recommendedName>
</protein>
<dbReference type="Gene3D" id="3.30.420.40">
    <property type="match status" value="1"/>
</dbReference>